<keyword evidence="2" id="KW-1185">Reference proteome</keyword>
<organism evidence="1 2">
    <name type="scientific">Cladorrhinum samala</name>
    <dbReference type="NCBI Taxonomy" id="585594"/>
    <lineage>
        <taxon>Eukaryota</taxon>
        <taxon>Fungi</taxon>
        <taxon>Dikarya</taxon>
        <taxon>Ascomycota</taxon>
        <taxon>Pezizomycotina</taxon>
        <taxon>Sordariomycetes</taxon>
        <taxon>Sordariomycetidae</taxon>
        <taxon>Sordariales</taxon>
        <taxon>Podosporaceae</taxon>
        <taxon>Cladorrhinum</taxon>
    </lineage>
</organism>
<reference evidence="1" key="2">
    <citation type="submission" date="2023-06" db="EMBL/GenBank/DDBJ databases">
        <authorList>
            <consortium name="Lawrence Berkeley National Laboratory"/>
            <person name="Mondo S.J."/>
            <person name="Hensen N."/>
            <person name="Bonometti L."/>
            <person name="Westerberg I."/>
            <person name="Brannstrom I.O."/>
            <person name="Guillou S."/>
            <person name="Cros-Aarteil S."/>
            <person name="Calhoun S."/>
            <person name="Haridas S."/>
            <person name="Kuo A."/>
            <person name="Pangilinan J."/>
            <person name="Riley R."/>
            <person name="Labutti K."/>
            <person name="Andreopoulos B."/>
            <person name="Lipzen A."/>
            <person name="Chen C."/>
            <person name="Yanf M."/>
            <person name="Daum C."/>
            <person name="Ng V."/>
            <person name="Clum A."/>
            <person name="Steindorff A."/>
            <person name="Ohm R."/>
            <person name="Martin F."/>
            <person name="Silar P."/>
            <person name="Natvig D."/>
            <person name="Lalanne C."/>
            <person name="Gautier V."/>
            <person name="Ament-Velasquez S.L."/>
            <person name="Kruys A."/>
            <person name="Hutchinson M.I."/>
            <person name="Powell A.J."/>
            <person name="Barry K."/>
            <person name="Miller A.N."/>
            <person name="Grigoriev I.V."/>
            <person name="Debuchy R."/>
            <person name="Gladieux P."/>
            <person name="Thoren M.H."/>
            <person name="Johannesson H."/>
        </authorList>
    </citation>
    <scope>NUCLEOTIDE SEQUENCE</scope>
    <source>
        <strain evidence="1">PSN324</strain>
    </source>
</reference>
<sequence>VTKNIVYVHGASKLTQKWKSDWLELADAELSVKNNRVWPLRQIATYCRYAETRYGYIITQNELVAIRVRRIGPPNPDETCHAAIEYRSIPWAASGSQKLTVNLAIWALGCMAMNDTHRHMEGPGHVEIAAMARLTSWQASKEKGGYVNVISRRLIKAGEWASLSEGNTVHVDDDAEGQSHTSTFISIQERVPAIPGRAARTQLDLGGLGY</sequence>
<evidence type="ECO:0000313" key="1">
    <source>
        <dbReference type="EMBL" id="KAK4462230.1"/>
    </source>
</evidence>
<reference evidence="1" key="1">
    <citation type="journal article" date="2023" name="Mol. Phylogenet. Evol.">
        <title>Genome-scale phylogeny and comparative genomics of the fungal order Sordariales.</title>
        <authorList>
            <person name="Hensen N."/>
            <person name="Bonometti L."/>
            <person name="Westerberg I."/>
            <person name="Brannstrom I.O."/>
            <person name="Guillou S."/>
            <person name="Cros-Aarteil S."/>
            <person name="Calhoun S."/>
            <person name="Haridas S."/>
            <person name="Kuo A."/>
            <person name="Mondo S."/>
            <person name="Pangilinan J."/>
            <person name="Riley R."/>
            <person name="LaButti K."/>
            <person name="Andreopoulos B."/>
            <person name="Lipzen A."/>
            <person name="Chen C."/>
            <person name="Yan M."/>
            <person name="Daum C."/>
            <person name="Ng V."/>
            <person name="Clum A."/>
            <person name="Steindorff A."/>
            <person name="Ohm R.A."/>
            <person name="Martin F."/>
            <person name="Silar P."/>
            <person name="Natvig D.O."/>
            <person name="Lalanne C."/>
            <person name="Gautier V."/>
            <person name="Ament-Velasquez S.L."/>
            <person name="Kruys A."/>
            <person name="Hutchinson M.I."/>
            <person name="Powell A.J."/>
            <person name="Barry K."/>
            <person name="Miller A.N."/>
            <person name="Grigoriev I.V."/>
            <person name="Debuchy R."/>
            <person name="Gladieux P."/>
            <person name="Hiltunen Thoren M."/>
            <person name="Johannesson H."/>
        </authorList>
    </citation>
    <scope>NUCLEOTIDE SEQUENCE</scope>
    <source>
        <strain evidence="1">PSN324</strain>
    </source>
</reference>
<accession>A0AAV9HQ53</accession>
<name>A0AAV9HQ53_9PEZI</name>
<dbReference type="AlphaFoldDB" id="A0AAV9HQ53"/>
<evidence type="ECO:0000313" key="2">
    <source>
        <dbReference type="Proteomes" id="UP001321749"/>
    </source>
</evidence>
<feature type="non-terminal residue" evidence="1">
    <location>
        <position position="1"/>
    </location>
</feature>
<proteinExistence type="predicted"/>
<dbReference type="EMBL" id="MU864975">
    <property type="protein sequence ID" value="KAK4462230.1"/>
    <property type="molecule type" value="Genomic_DNA"/>
</dbReference>
<protein>
    <submittedName>
        <fullName evidence="1">Uncharacterized protein</fullName>
    </submittedName>
</protein>
<dbReference type="Proteomes" id="UP001321749">
    <property type="component" value="Unassembled WGS sequence"/>
</dbReference>
<gene>
    <name evidence="1" type="ORF">QBC42DRAFT_176437</name>
</gene>
<comment type="caution">
    <text evidence="1">The sequence shown here is derived from an EMBL/GenBank/DDBJ whole genome shotgun (WGS) entry which is preliminary data.</text>
</comment>